<name>A0A163X6H1_9BRAD</name>
<evidence type="ECO:0000313" key="8">
    <source>
        <dbReference type="Proteomes" id="UP000076574"/>
    </source>
</evidence>
<feature type="domain" description="HTH lysR-type" evidence="6">
    <location>
        <begin position="1"/>
        <end position="58"/>
    </location>
</feature>
<dbReference type="RefSeq" id="WP_068738847.1">
    <property type="nucleotide sequence ID" value="NZ_LVYV01000056.1"/>
</dbReference>
<dbReference type="PANTHER" id="PTHR30126">
    <property type="entry name" value="HTH-TYPE TRANSCRIPTIONAL REGULATOR"/>
    <property type="match status" value="1"/>
</dbReference>
<evidence type="ECO:0000256" key="4">
    <source>
        <dbReference type="ARBA" id="ARBA00023125"/>
    </source>
</evidence>
<evidence type="ECO:0000313" key="7">
    <source>
        <dbReference type="EMBL" id="KZD20480.1"/>
    </source>
</evidence>
<proteinExistence type="inferred from homology"/>
<dbReference type="PROSITE" id="PS50931">
    <property type="entry name" value="HTH_LYSR"/>
    <property type="match status" value="1"/>
</dbReference>
<dbReference type="AlphaFoldDB" id="A0A163X6H1"/>
<evidence type="ECO:0000256" key="1">
    <source>
        <dbReference type="ARBA" id="ARBA00003502"/>
    </source>
</evidence>
<dbReference type="InterPro" id="IPR036388">
    <property type="entry name" value="WH-like_DNA-bd_sf"/>
</dbReference>
<comment type="similarity">
    <text evidence="2">Belongs to the LysR transcriptional regulatory family.</text>
</comment>
<keyword evidence="8" id="KW-1185">Reference proteome</keyword>
<dbReference type="PANTHER" id="PTHR30126:SF40">
    <property type="entry name" value="HTH-TYPE TRANSCRIPTIONAL REGULATOR GLTR"/>
    <property type="match status" value="1"/>
</dbReference>
<dbReference type="InterPro" id="IPR005119">
    <property type="entry name" value="LysR_subst-bd"/>
</dbReference>
<dbReference type="SUPFAM" id="SSF53850">
    <property type="entry name" value="Periplasmic binding protein-like II"/>
    <property type="match status" value="1"/>
</dbReference>
<dbReference type="Gene3D" id="1.10.10.10">
    <property type="entry name" value="Winged helix-like DNA-binding domain superfamily/Winged helix DNA-binding domain"/>
    <property type="match status" value="1"/>
</dbReference>
<evidence type="ECO:0000259" key="6">
    <source>
        <dbReference type="PROSITE" id="PS50931"/>
    </source>
</evidence>
<dbReference type="Pfam" id="PF00126">
    <property type="entry name" value="HTH_1"/>
    <property type="match status" value="1"/>
</dbReference>
<dbReference type="InterPro" id="IPR036390">
    <property type="entry name" value="WH_DNA-bd_sf"/>
</dbReference>
<dbReference type="Pfam" id="PF03466">
    <property type="entry name" value="LysR_substrate"/>
    <property type="match status" value="1"/>
</dbReference>
<dbReference type="GO" id="GO:0000976">
    <property type="term" value="F:transcription cis-regulatory region binding"/>
    <property type="evidence" value="ECO:0007669"/>
    <property type="project" value="TreeGrafter"/>
</dbReference>
<dbReference type="SUPFAM" id="SSF46785">
    <property type="entry name" value="Winged helix' DNA-binding domain"/>
    <property type="match status" value="1"/>
</dbReference>
<gene>
    <name evidence="7" type="ORF">A4A58_19910</name>
</gene>
<evidence type="ECO:0000256" key="5">
    <source>
        <dbReference type="ARBA" id="ARBA00023163"/>
    </source>
</evidence>
<evidence type="ECO:0000256" key="2">
    <source>
        <dbReference type="ARBA" id="ARBA00009437"/>
    </source>
</evidence>
<dbReference type="OrthoDB" id="8479357at2"/>
<comment type="caution">
    <text evidence="7">The sequence shown here is derived from an EMBL/GenBank/DDBJ whole genome shotgun (WGS) entry which is preliminary data.</text>
</comment>
<sequence length="310" mass="33378">MNSADLKFFRAVADARSICGAAGMLNTVQSNVTARVRALEAELGAPLFHRSRKGVTLTHVGDRLLPYAIKVGELLAQARQAVTDDAVPSGQLRIGSLETTAALRLPPTLIRYAQKHPAVDVHIETGSTDDLLRRVLERQIDGAFVSGPVEHSELETIPVVVEELVILSKASTANWQQLRAEFVRSGAKVLAFRSGCSYRKRMEEFLARDGIFDARWMEMGTLDGIIGCVSAGIGVAMLPRAVMQSAIDAGQVSAHALPDGAGLATTVFVRRKNDYLSGTLRSFIDNARPCATDSGVHFDRAAIGMQSHAS</sequence>
<dbReference type="Gene3D" id="3.40.190.290">
    <property type="match status" value="1"/>
</dbReference>
<dbReference type="GO" id="GO:0003700">
    <property type="term" value="F:DNA-binding transcription factor activity"/>
    <property type="evidence" value="ECO:0007669"/>
    <property type="project" value="InterPro"/>
</dbReference>
<comment type="function">
    <text evidence="1">NodD regulates the expression of the nodABCFE genes which encode other nodulation proteins. NodD is also a negative regulator of its own expression. Binds flavonoids as inducers.</text>
</comment>
<dbReference type="EMBL" id="LVYV01000056">
    <property type="protein sequence ID" value="KZD20480.1"/>
    <property type="molecule type" value="Genomic_DNA"/>
</dbReference>
<keyword evidence="5" id="KW-0804">Transcription</keyword>
<evidence type="ECO:0000256" key="3">
    <source>
        <dbReference type="ARBA" id="ARBA00023015"/>
    </source>
</evidence>
<keyword evidence="4" id="KW-0238">DNA-binding</keyword>
<dbReference type="InterPro" id="IPR000847">
    <property type="entry name" value="LysR_HTH_N"/>
</dbReference>
<dbReference type="Proteomes" id="UP000076574">
    <property type="component" value="Unassembled WGS sequence"/>
</dbReference>
<reference evidence="7 8" key="1">
    <citation type="submission" date="2016-03" db="EMBL/GenBank/DDBJ databases">
        <title>Microsymbionts genomes from the relict species Vavilovia formosa (Stev.) Fed.</title>
        <authorList>
            <person name="Kopat V."/>
            <person name="Chirak E."/>
            <person name="Kimeklis A."/>
            <person name="Andronov E."/>
        </authorList>
    </citation>
    <scope>NUCLEOTIDE SEQUENCE [LARGE SCALE GENOMIC DNA]</scope>
    <source>
        <strain evidence="7 8">Vaf07</strain>
    </source>
</reference>
<dbReference type="STRING" id="943830.A4A58_19910"/>
<accession>A0A163X6H1</accession>
<protein>
    <submittedName>
        <fullName evidence="7">Transcriptional regulator</fullName>
    </submittedName>
</protein>
<organism evidence="7 8">
    <name type="scientific">Tardiphaga robiniae</name>
    <dbReference type="NCBI Taxonomy" id="943830"/>
    <lineage>
        <taxon>Bacteria</taxon>
        <taxon>Pseudomonadati</taxon>
        <taxon>Pseudomonadota</taxon>
        <taxon>Alphaproteobacteria</taxon>
        <taxon>Hyphomicrobiales</taxon>
        <taxon>Nitrobacteraceae</taxon>
        <taxon>Tardiphaga</taxon>
    </lineage>
</organism>
<keyword evidence="3" id="KW-0805">Transcription regulation</keyword>
<dbReference type="CDD" id="cd08442">
    <property type="entry name" value="PBP2_YofA_SoxR_like"/>
    <property type="match status" value="1"/>
</dbReference>